<dbReference type="KEGG" id="csol:105364739"/>
<dbReference type="RefSeq" id="XP_011501050.1">
    <property type="nucleotide sequence ID" value="XM_011502748.1"/>
</dbReference>
<dbReference type="Proteomes" id="UP000695007">
    <property type="component" value="Unplaced"/>
</dbReference>
<dbReference type="AlphaFoldDB" id="A0AAJ6YMZ6"/>
<evidence type="ECO:0000313" key="2">
    <source>
        <dbReference type="RefSeq" id="XP_011501050.1"/>
    </source>
</evidence>
<reference evidence="2" key="1">
    <citation type="submission" date="2025-08" db="UniProtKB">
        <authorList>
            <consortium name="RefSeq"/>
        </authorList>
    </citation>
    <scope>IDENTIFICATION</scope>
</reference>
<dbReference type="GeneID" id="105364739"/>
<evidence type="ECO:0000313" key="1">
    <source>
        <dbReference type="Proteomes" id="UP000695007"/>
    </source>
</evidence>
<gene>
    <name evidence="2" type="primary">LOC105364739</name>
</gene>
<sequence length="588" mass="67301">MAPTNKKKGVKGPPGRPKHEVWTLGFRRVLKHCEKTHRTIPAAFCVICNSVLCNTASKRLTAHRRICNIDQANHSELIEKNDSDPKIKEVTKILTTDNSATITFVDMDDTAQFVNEQSTSEDLAKTEYTFLDSTTETYDEFKLQTGTCNDYKLDTVLTKFFIGCNIPFSVADSSYFKKLCLALNPTCKIISSEQLSGSLLDNVYSKFHKDVKVSQTSVLLIDGWKNESTNTKNVTVMIRTETSETIFLDNYELSNNKDIVQELTDIAKMSIMEAYEQFKTEVYAIIMGNSWSLIKMDAVSEVWQFPCNSYVIKILTKEYISQDFMNTVCKILKQLNVIFKDDDLENKISSEMRWINTKCILEYCIANIGTIQTILSSENLIKLSKDYKCLFFDEEFIHKIESYINFLDSINELTIVCQTPKSNIADTAEQWLCLQLPDDDSETAEKLLARRDSVLKIQCLVANYLHPVYRGRKLSDNQMNKVEEFLLNELDSDGLNSLQSYVNGDSIFRVLNQKDGLSSQTYWSLARRTHNDLATLALKLLTIPASITSNFSQIFNTIKNTSLKPDKLRKLFAVYYHLKEKEEKLEVE</sequence>
<accession>A0AAJ6YMZ6</accession>
<protein>
    <submittedName>
        <fullName evidence="2">Uncharacterized protein LOC105364739</fullName>
    </submittedName>
</protein>
<dbReference type="InterPro" id="IPR012337">
    <property type="entry name" value="RNaseH-like_sf"/>
</dbReference>
<keyword evidence="1" id="KW-1185">Reference proteome</keyword>
<organism evidence="1 2">
    <name type="scientific">Ceratosolen solmsi marchali</name>
    <dbReference type="NCBI Taxonomy" id="326594"/>
    <lineage>
        <taxon>Eukaryota</taxon>
        <taxon>Metazoa</taxon>
        <taxon>Ecdysozoa</taxon>
        <taxon>Arthropoda</taxon>
        <taxon>Hexapoda</taxon>
        <taxon>Insecta</taxon>
        <taxon>Pterygota</taxon>
        <taxon>Neoptera</taxon>
        <taxon>Endopterygota</taxon>
        <taxon>Hymenoptera</taxon>
        <taxon>Apocrita</taxon>
        <taxon>Proctotrupomorpha</taxon>
        <taxon>Chalcidoidea</taxon>
        <taxon>Agaonidae</taxon>
        <taxon>Agaoninae</taxon>
        <taxon>Ceratosolen</taxon>
    </lineage>
</organism>
<proteinExistence type="predicted"/>
<name>A0AAJ6YMZ6_9HYME</name>
<dbReference type="SUPFAM" id="SSF53098">
    <property type="entry name" value="Ribonuclease H-like"/>
    <property type="match status" value="1"/>
</dbReference>